<name>A0ACB9H063_CICIN</name>
<evidence type="ECO:0000313" key="1">
    <source>
        <dbReference type="EMBL" id="KAI3789079.1"/>
    </source>
</evidence>
<sequence>MVPTPGGVNIVENGGGEGLPMGIWRLGMGIRGGNSGNGTEGIIGGNGTEGIRGGSVGNGGNGGNGTEGIRGGNVGVVGIGRDDGTPGINALSGGTGSHERIGVVDVKSEIPGKCKRRRAMVV</sequence>
<reference evidence="2" key="1">
    <citation type="journal article" date="2022" name="Mol. Ecol. Resour.">
        <title>The genomes of chicory, endive, great burdock and yacon provide insights into Asteraceae palaeo-polyploidization history and plant inulin production.</title>
        <authorList>
            <person name="Fan W."/>
            <person name="Wang S."/>
            <person name="Wang H."/>
            <person name="Wang A."/>
            <person name="Jiang F."/>
            <person name="Liu H."/>
            <person name="Zhao H."/>
            <person name="Xu D."/>
            <person name="Zhang Y."/>
        </authorList>
    </citation>
    <scope>NUCLEOTIDE SEQUENCE [LARGE SCALE GENOMIC DNA]</scope>
    <source>
        <strain evidence="2">cv. Punajuju</strain>
    </source>
</reference>
<proteinExistence type="predicted"/>
<comment type="caution">
    <text evidence="1">The sequence shown here is derived from an EMBL/GenBank/DDBJ whole genome shotgun (WGS) entry which is preliminary data.</text>
</comment>
<dbReference type="EMBL" id="CM042009">
    <property type="protein sequence ID" value="KAI3789079.1"/>
    <property type="molecule type" value="Genomic_DNA"/>
</dbReference>
<evidence type="ECO:0000313" key="2">
    <source>
        <dbReference type="Proteomes" id="UP001055811"/>
    </source>
</evidence>
<protein>
    <submittedName>
        <fullName evidence="1">Uncharacterized protein</fullName>
    </submittedName>
</protein>
<dbReference type="Proteomes" id="UP001055811">
    <property type="component" value="Linkage Group LG01"/>
</dbReference>
<accession>A0ACB9H063</accession>
<organism evidence="1 2">
    <name type="scientific">Cichorium intybus</name>
    <name type="common">Chicory</name>
    <dbReference type="NCBI Taxonomy" id="13427"/>
    <lineage>
        <taxon>Eukaryota</taxon>
        <taxon>Viridiplantae</taxon>
        <taxon>Streptophyta</taxon>
        <taxon>Embryophyta</taxon>
        <taxon>Tracheophyta</taxon>
        <taxon>Spermatophyta</taxon>
        <taxon>Magnoliopsida</taxon>
        <taxon>eudicotyledons</taxon>
        <taxon>Gunneridae</taxon>
        <taxon>Pentapetalae</taxon>
        <taxon>asterids</taxon>
        <taxon>campanulids</taxon>
        <taxon>Asterales</taxon>
        <taxon>Asteraceae</taxon>
        <taxon>Cichorioideae</taxon>
        <taxon>Cichorieae</taxon>
        <taxon>Cichoriinae</taxon>
        <taxon>Cichorium</taxon>
    </lineage>
</organism>
<reference evidence="1 2" key="2">
    <citation type="journal article" date="2022" name="Mol. Ecol. Resour.">
        <title>The genomes of chicory, endive, great burdock and yacon provide insights into Asteraceae paleo-polyploidization history and plant inulin production.</title>
        <authorList>
            <person name="Fan W."/>
            <person name="Wang S."/>
            <person name="Wang H."/>
            <person name="Wang A."/>
            <person name="Jiang F."/>
            <person name="Liu H."/>
            <person name="Zhao H."/>
            <person name="Xu D."/>
            <person name="Zhang Y."/>
        </authorList>
    </citation>
    <scope>NUCLEOTIDE SEQUENCE [LARGE SCALE GENOMIC DNA]</scope>
    <source>
        <strain evidence="2">cv. Punajuju</strain>
        <tissue evidence="1">Leaves</tissue>
    </source>
</reference>
<keyword evidence="2" id="KW-1185">Reference proteome</keyword>
<gene>
    <name evidence="1" type="ORF">L2E82_01866</name>
</gene>